<dbReference type="Gene3D" id="1.10.260.40">
    <property type="entry name" value="lambda repressor-like DNA-binding domains"/>
    <property type="match status" value="1"/>
</dbReference>
<dbReference type="CDD" id="cd01545">
    <property type="entry name" value="PBP1_SalR"/>
    <property type="match status" value="1"/>
</dbReference>
<dbReference type="PANTHER" id="PTHR30146:SF153">
    <property type="entry name" value="LACTOSE OPERON REPRESSOR"/>
    <property type="match status" value="1"/>
</dbReference>
<organism evidence="5 6">
    <name type="scientific">Povalibacter uvarum</name>
    <dbReference type="NCBI Taxonomy" id="732238"/>
    <lineage>
        <taxon>Bacteria</taxon>
        <taxon>Pseudomonadati</taxon>
        <taxon>Pseudomonadota</taxon>
        <taxon>Gammaproteobacteria</taxon>
        <taxon>Steroidobacterales</taxon>
        <taxon>Steroidobacteraceae</taxon>
        <taxon>Povalibacter</taxon>
    </lineage>
</organism>
<name>A0A841HUB7_9GAMM</name>
<dbReference type="EMBL" id="JACHHZ010000005">
    <property type="protein sequence ID" value="MBB6095435.1"/>
    <property type="molecule type" value="Genomic_DNA"/>
</dbReference>
<keyword evidence="2" id="KW-0238">DNA-binding</keyword>
<proteinExistence type="predicted"/>
<dbReference type="RefSeq" id="WP_184334806.1">
    <property type="nucleotide sequence ID" value="NZ_JACHHZ010000005.1"/>
</dbReference>
<dbReference type="PANTHER" id="PTHR30146">
    <property type="entry name" value="LACI-RELATED TRANSCRIPTIONAL REPRESSOR"/>
    <property type="match status" value="1"/>
</dbReference>
<keyword evidence="1" id="KW-0805">Transcription regulation</keyword>
<gene>
    <name evidence="5" type="ORF">HNQ60_004325</name>
</gene>
<feature type="domain" description="HTH lacI-type" evidence="4">
    <location>
        <begin position="10"/>
        <end position="59"/>
    </location>
</feature>
<evidence type="ECO:0000313" key="5">
    <source>
        <dbReference type="EMBL" id="MBB6095435.1"/>
    </source>
</evidence>
<dbReference type="InterPro" id="IPR028082">
    <property type="entry name" value="Peripla_BP_I"/>
</dbReference>
<dbReference type="Proteomes" id="UP000588068">
    <property type="component" value="Unassembled WGS sequence"/>
</dbReference>
<sequence>MMTRPAIGTVAAEARVSIKTVSRVINNSDRVTAATREHVMGVIRRLGYSPSPNARRLAGHRSLLVGLPFDNPYASYVTDVQSGSLASFRAANYQVVMHACDSQSPVLADELRLFVHSVRVDGVLLTPPLSDSAAVIEMLDRDEIPFVRIAPSGRNDPTRSVFAGDRESAAAMTRDLATLGHRRIAFVIGHERDAGTAQRYMGYCDGLRLSKLSLDARWVVEGDGSFEAGIASGRKLLRMRKADRPTAIFASTDLMAAGVLHAAHELGVAVPTALSVAGFGDEPLASQVWPRLTTIRQPLQGLAQQAAAMLMAQLRRDSVPAPAVPVQSSLVIRQSTAVVASRC</sequence>
<dbReference type="InterPro" id="IPR046335">
    <property type="entry name" value="LacI/GalR-like_sensor"/>
</dbReference>
<dbReference type="SUPFAM" id="SSF53822">
    <property type="entry name" value="Periplasmic binding protein-like I"/>
    <property type="match status" value="1"/>
</dbReference>
<dbReference type="GO" id="GO:0003700">
    <property type="term" value="F:DNA-binding transcription factor activity"/>
    <property type="evidence" value="ECO:0007669"/>
    <property type="project" value="TreeGrafter"/>
</dbReference>
<dbReference type="Pfam" id="PF00356">
    <property type="entry name" value="LacI"/>
    <property type="match status" value="1"/>
</dbReference>
<dbReference type="CDD" id="cd01392">
    <property type="entry name" value="HTH_LacI"/>
    <property type="match status" value="1"/>
</dbReference>
<evidence type="ECO:0000256" key="3">
    <source>
        <dbReference type="ARBA" id="ARBA00023163"/>
    </source>
</evidence>
<keyword evidence="6" id="KW-1185">Reference proteome</keyword>
<dbReference type="GO" id="GO:0000976">
    <property type="term" value="F:transcription cis-regulatory region binding"/>
    <property type="evidence" value="ECO:0007669"/>
    <property type="project" value="TreeGrafter"/>
</dbReference>
<dbReference type="PROSITE" id="PS50932">
    <property type="entry name" value="HTH_LACI_2"/>
    <property type="match status" value="1"/>
</dbReference>
<comment type="caution">
    <text evidence="5">The sequence shown here is derived from an EMBL/GenBank/DDBJ whole genome shotgun (WGS) entry which is preliminary data.</text>
</comment>
<protein>
    <submittedName>
        <fullName evidence="5">LacI family transcriptional regulator</fullName>
    </submittedName>
</protein>
<dbReference type="Pfam" id="PF13377">
    <property type="entry name" value="Peripla_BP_3"/>
    <property type="match status" value="1"/>
</dbReference>
<evidence type="ECO:0000256" key="1">
    <source>
        <dbReference type="ARBA" id="ARBA00023015"/>
    </source>
</evidence>
<accession>A0A841HUB7</accession>
<dbReference type="SMART" id="SM00354">
    <property type="entry name" value="HTH_LACI"/>
    <property type="match status" value="1"/>
</dbReference>
<keyword evidence="3" id="KW-0804">Transcription</keyword>
<evidence type="ECO:0000259" key="4">
    <source>
        <dbReference type="PROSITE" id="PS50932"/>
    </source>
</evidence>
<dbReference type="InterPro" id="IPR000843">
    <property type="entry name" value="HTH_LacI"/>
</dbReference>
<dbReference type="Gene3D" id="3.40.50.2300">
    <property type="match status" value="2"/>
</dbReference>
<dbReference type="SUPFAM" id="SSF47413">
    <property type="entry name" value="lambda repressor-like DNA-binding domains"/>
    <property type="match status" value="1"/>
</dbReference>
<evidence type="ECO:0000313" key="6">
    <source>
        <dbReference type="Proteomes" id="UP000588068"/>
    </source>
</evidence>
<dbReference type="AlphaFoldDB" id="A0A841HUB7"/>
<reference evidence="5 6" key="1">
    <citation type="submission" date="2020-08" db="EMBL/GenBank/DDBJ databases">
        <title>Genomic Encyclopedia of Type Strains, Phase IV (KMG-IV): sequencing the most valuable type-strain genomes for metagenomic binning, comparative biology and taxonomic classification.</title>
        <authorList>
            <person name="Goeker M."/>
        </authorList>
    </citation>
    <scope>NUCLEOTIDE SEQUENCE [LARGE SCALE GENOMIC DNA]</scope>
    <source>
        <strain evidence="5 6">DSM 26723</strain>
    </source>
</reference>
<dbReference type="InterPro" id="IPR010982">
    <property type="entry name" value="Lambda_DNA-bd_dom_sf"/>
</dbReference>
<evidence type="ECO:0000256" key="2">
    <source>
        <dbReference type="ARBA" id="ARBA00023125"/>
    </source>
</evidence>